<dbReference type="OrthoDB" id="9812555at2"/>
<evidence type="ECO:0000256" key="2">
    <source>
        <dbReference type="ARBA" id="ARBA00004777"/>
    </source>
</evidence>
<dbReference type="UniPathway" id="UPA00193"/>
<evidence type="ECO:0000313" key="11">
    <source>
        <dbReference type="Proteomes" id="UP000295678"/>
    </source>
</evidence>
<dbReference type="GO" id="GO:0035999">
    <property type="term" value="P:tetrahydrofolate interconversion"/>
    <property type="evidence" value="ECO:0007669"/>
    <property type="project" value="UniProtKB-UniPathway"/>
</dbReference>
<evidence type="ECO:0000256" key="9">
    <source>
        <dbReference type="RuleBase" id="RU003862"/>
    </source>
</evidence>
<dbReference type="AlphaFoldDB" id="A0A4R3M6U1"/>
<evidence type="ECO:0000256" key="7">
    <source>
        <dbReference type="ARBA" id="ARBA00034478"/>
    </source>
</evidence>
<dbReference type="GO" id="GO:0106312">
    <property type="term" value="F:methylenetetrahydrofolate reductase (NADH) activity"/>
    <property type="evidence" value="ECO:0007669"/>
    <property type="project" value="UniProtKB-EC"/>
</dbReference>
<dbReference type="SUPFAM" id="SSF51730">
    <property type="entry name" value="FAD-linked oxidoreductase"/>
    <property type="match status" value="1"/>
</dbReference>
<proteinExistence type="inferred from homology"/>
<name>A0A4R3M6U1_9HYPH</name>
<dbReference type="InterPro" id="IPR003171">
    <property type="entry name" value="Mehydrof_redctse-like"/>
</dbReference>
<dbReference type="PANTHER" id="PTHR45754:SF3">
    <property type="entry name" value="METHYLENETETRAHYDROFOLATE REDUCTASE (NADPH)"/>
    <property type="match status" value="1"/>
</dbReference>
<keyword evidence="5 9" id="KW-0274">FAD</keyword>
<dbReference type="EMBL" id="SMAK01000008">
    <property type="protein sequence ID" value="TCT08726.1"/>
    <property type="molecule type" value="Genomic_DNA"/>
</dbReference>
<organism evidence="10 11">
    <name type="scientific">Tepidamorphus gemmatus</name>
    <dbReference type="NCBI Taxonomy" id="747076"/>
    <lineage>
        <taxon>Bacteria</taxon>
        <taxon>Pseudomonadati</taxon>
        <taxon>Pseudomonadota</taxon>
        <taxon>Alphaproteobacteria</taxon>
        <taxon>Hyphomicrobiales</taxon>
        <taxon>Tepidamorphaceae</taxon>
        <taxon>Tepidamorphus</taxon>
    </lineage>
</organism>
<evidence type="ECO:0000256" key="3">
    <source>
        <dbReference type="ARBA" id="ARBA00006743"/>
    </source>
</evidence>
<reference evidence="10 11" key="1">
    <citation type="submission" date="2019-03" db="EMBL/GenBank/DDBJ databases">
        <title>Genomic Encyclopedia of Type Strains, Phase IV (KMG-IV): sequencing the most valuable type-strain genomes for metagenomic binning, comparative biology and taxonomic classification.</title>
        <authorList>
            <person name="Goeker M."/>
        </authorList>
    </citation>
    <scope>NUCLEOTIDE SEQUENCE [LARGE SCALE GENOMIC DNA]</scope>
    <source>
        <strain evidence="10 11">DSM 19345</strain>
    </source>
</reference>
<comment type="pathway">
    <text evidence="2 9">One-carbon metabolism; tetrahydrofolate interconversion.</text>
</comment>
<evidence type="ECO:0000313" key="10">
    <source>
        <dbReference type="EMBL" id="TCT08726.1"/>
    </source>
</evidence>
<comment type="similarity">
    <text evidence="3 9">Belongs to the methylenetetrahydrofolate reductase family.</text>
</comment>
<dbReference type="GO" id="GO:0005829">
    <property type="term" value="C:cytosol"/>
    <property type="evidence" value="ECO:0007669"/>
    <property type="project" value="TreeGrafter"/>
</dbReference>
<evidence type="ECO:0000256" key="6">
    <source>
        <dbReference type="ARBA" id="ARBA00023002"/>
    </source>
</evidence>
<comment type="cofactor">
    <cofactor evidence="1 9">
        <name>FAD</name>
        <dbReference type="ChEBI" id="CHEBI:57692"/>
    </cofactor>
</comment>
<protein>
    <recommendedName>
        <fullName evidence="9">Methylenetetrahydrofolate reductase</fullName>
    </recommendedName>
</protein>
<dbReference type="Proteomes" id="UP000295678">
    <property type="component" value="Unassembled WGS sequence"/>
</dbReference>
<accession>A0A4R3M6U1</accession>
<comment type="catalytic activity">
    <reaction evidence="8">
        <text>(6S)-5-methyl-5,6,7,8-tetrahydrofolate + NAD(+) = (6R)-5,10-methylene-5,6,7,8-tetrahydrofolate + NADH + H(+)</text>
        <dbReference type="Rhea" id="RHEA:19821"/>
        <dbReference type="ChEBI" id="CHEBI:15378"/>
        <dbReference type="ChEBI" id="CHEBI:15636"/>
        <dbReference type="ChEBI" id="CHEBI:18608"/>
        <dbReference type="ChEBI" id="CHEBI:57540"/>
        <dbReference type="ChEBI" id="CHEBI:57945"/>
        <dbReference type="EC" id="1.5.1.54"/>
    </reaction>
    <physiologicalReaction direction="right-to-left" evidence="8">
        <dbReference type="Rhea" id="RHEA:19823"/>
    </physiologicalReaction>
</comment>
<evidence type="ECO:0000256" key="8">
    <source>
        <dbReference type="ARBA" id="ARBA00048628"/>
    </source>
</evidence>
<dbReference type="GO" id="GO:0071949">
    <property type="term" value="F:FAD binding"/>
    <property type="evidence" value="ECO:0007669"/>
    <property type="project" value="TreeGrafter"/>
</dbReference>
<keyword evidence="4 9" id="KW-0285">Flavoprotein</keyword>
<sequence>MSHNSVLPKARCRMAASIEATPRQVLETDHLEGLFPPQTRVYLTDVGTTTPADLIAAARRLRLAGYTPVPHVAARRIMSHAELADRLSRLTGEAGVDDLLVIAGSVETPAGPFASSMDLLRTGILARHGITRIGVAGHPEGSPDIPTDEVAAALAWKAAHAAQHGIEMRIVTQFGFDAERYVAWADGLRAAGITLPVHVGVSGPARITTLLKYAALCGVGPSLDFLKKRAGSVMALAAGYSPEGLVQSIEAHVSAHPDCAITQIHVFPFGGLRKSAEWLAERGSWFSEAVAIDDTGHWLEA</sequence>
<evidence type="ECO:0000256" key="4">
    <source>
        <dbReference type="ARBA" id="ARBA00022630"/>
    </source>
</evidence>
<comment type="pathway">
    <text evidence="7">Amino-acid biosynthesis; L-methionine biosynthesis via de novo pathway.</text>
</comment>
<comment type="caution">
    <text evidence="10">The sequence shown here is derived from an EMBL/GenBank/DDBJ whole genome shotgun (WGS) entry which is preliminary data.</text>
</comment>
<gene>
    <name evidence="10" type="ORF">EDC22_10838</name>
</gene>
<dbReference type="GO" id="GO:0009086">
    <property type="term" value="P:methionine biosynthetic process"/>
    <property type="evidence" value="ECO:0007669"/>
    <property type="project" value="TreeGrafter"/>
</dbReference>
<dbReference type="Gene3D" id="3.20.20.220">
    <property type="match status" value="1"/>
</dbReference>
<keyword evidence="6 9" id="KW-0560">Oxidoreductase</keyword>
<dbReference type="InterPro" id="IPR029041">
    <property type="entry name" value="FAD-linked_oxidoreductase-like"/>
</dbReference>
<dbReference type="PANTHER" id="PTHR45754">
    <property type="entry name" value="METHYLENETETRAHYDROFOLATE REDUCTASE"/>
    <property type="match status" value="1"/>
</dbReference>
<evidence type="ECO:0000256" key="5">
    <source>
        <dbReference type="ARBA" id="ARBA00022827"/>
    </source>
</evidence>
<keyword evidence="11" id="KW-1185">Reference proteome</keyword>
<evidence type="ECO:0000256" key="1">
    <source>
        <dbReference type="ARBA" id="ARBA00001974"/>
    </source>
</evidence>
<dbReference type="Pfam" id="PF02219">
    <property type="entry name" value="MTHFR"/>
    <property type="match status" value="1"/>
</dbReference>